<evidence type="ECO:0000259" key="4">
    <source>
        <dbReference type="Pfam" id="PF13460"/>
    </source>
</evidence>
<dbReference type="InterPro" id="IPR016040">
    <property type="entry name" value="NAD(P)-bd_dom"/>
</dbReference>
<feature type="region of interest" description="Disordered" evidence="2">
    <location>
        <begin position="522"/>
        <end position="559"/>
    </location>
</feature>
<dbReference type="PANTHER" id="PTHR47711">
    <property type="entry name" value="PROTEIN PLASTID TRANSCRIPTIONALLY ACTIVE 16, CHLOROPLASTIC"/>
    <property type="match status" value="1"/>
</dbReference>
<dbReference type="Pfam" id="PF13460">
    <property type="entry name" value="NAD_binding_10"/>
    <property type="match status" value="1"/>
</dbReference>
<reference evidence="5 6" key="1">
    <citation type="submission" date="2024-01" db="EMBL/GenBank/DDBJ databases">
        <title>The genomes of 5 underutilized Papilionoideae crops provide insights into root nodulation and disease resistanc.</title>
        <authorList>
            <person name="Jiang F."/>
        </authorList>
    </citation>
    <scope>NUCLEOTIDE SEQUENCE [LARGE SCALE GENOMIC DNA]</scope>
    <source>
        <strain evidence="5">JINMINGXINNONG_FW02</strain>
        <tissue evidence="5">Leaves</tissue>
    </source>
</reference>
<dbReference type="Proteomes" id="UP001374584">
    <property type="component" value="Unassembled WGS sequence"/>
</dbReference>
<accession>A0AAN9QL66</accession>
<name>A0AAN9QL66_PHACN</name>
<evidence type="ECO:0000313" key="6">
    <source>
        <dbReference type="Proteomes" id="UP001374584"/>
    </source>
</evidence>
<feature type="chain" id="PRO_5042986573" description="NAD(P)-binding domain-containing protein" evidence="3">
    <location>
        <begin position="18"/>
        <end position="579"/>
    </location>
</feature>
<dbReference type="EMBL" id="JAYMYR010000009">
    <property type="protein sequence ID" value="KAK7341660.1"/>
    <property type="molecule type" value="Genomic_DNA"/>
</dbReference>
<proteinExistence type="predicted"/>
<feature type="domain" description="NAD(P)-binding" evidence="4">
    <location>
        <begin position="181"/>
        <end position="389"/>
    </location>
</feature>
<feature type="compositionally biased region" description="Basic and acidic residues" evidence="2">
    <location>
        <begin position="120"/>
        <end position="132"/>
    </location>
</feature>
<sequence length="579" mass="62923">MLYIALYLLMNFMSTLDDLVRRPCADLYFELQFRSCSWAVSRNSPLMYMLGPLRGRESKRRILPPIEGEGDLGNPSMTPTLTSNSSLLATTPHSRLTLRNPRLRVFAKKSGSFPSFGLGKPKDDSSPEDKDTSSNSNPFRLNFGKIPDVTSLIPVPTNNSSPGFSFGNTRRKDPSTVFVAGATGQSGIRIAQTLLREGFSVRAGVPELGSAQELARLAAQYKIISNEQAKRLNAVLSSFDDADSIAKAIGNASKVVVTIGSAENGPTAEVSASDALQVVQAAQLAGVSHVAVIYDESSAGASTYNVLDGLSSFFNNLFSRSQPLTIQEFLQKVIETDVKYTFIKTSLTDDFTPESSYNVVVLGEGTTSANDYKVAKSKIASLVADVFANTEVAENKVVKVYSDPNAPLKRVDELFSPIPEDGRRKAYSEMQEKAKAEEEARVAAEKASEAAESAKKLEQEVKKLSRQEEKAEAAGASVENLLNKAKDFGAGFSWEKLSSQITTSIQKPEEDEKPKVQLATVRGQAKARNLAPNKAVVKQTPPRRAASKPEKPKKAETAKEVRNIIGGLFKQETIYVDDD</sequence>
<evidence type="ECO:0000313" key="5">
    <source>
        <dbReference type="EMBL" id="KAK7341660.1"/>
    </source>
</evidence>
<comment type="caution">
    <text evidence="5">The sequence shown here is derived from an EMBL/GenBank/DDBJ whole genome shotgun (WGS) entry which is preliminary data.</text>
</comment>
<evidence type="ECO:0000256" key="2">
    <source>
        <dbReference type="SAM" id="MobiDB-lite"/>
    </source>
</evidence>
<keyword evidence="6" id="KW-1185">Reference proteome</keyword>
<dbReference type="AlphaFoldDB" id="A0AAN9QL66"/>
<feature type="compositionally biased region" description="Low complexity" evidence="2">
    <location>
        <begin position="75"/>
        <end position="92"/>
    </location>
</feature>
<feature type="compositionally biased region" description="Basic and acidic residues" evidence="2">
    <location>
        <begin position="547"/>
        <end position="559"/>
    </location>
</feature>
<dbReference type="PANTHER" id="PTHR47711:SF2">
    <property type="entry name" value="PROTEIN PLASTID TRANSCRIPTIONALLY ACTIVE 16, CHLOROPLASTIC"/>
    <property type="match status" value="1"/>
</dbReference>
<protein>
    <recommendedName>
        <fullName evidence="4">NAD(P)-binding domain-containing protein</fullName>
    </recommendedName>
</protein>
<keyword evidence="3" id="KW-0732">Signal</keyword>
<evidence type="ECO:0000256" key="3">
    <source>
        <dbReference type="SAM" id="SignalP"/>
    </source>
</evidence>
<feature type="region of interest" description="Disordered" evidence="2">
    <location>
        <begin position="67"/>
        <end position="93"/>
    </location>
</feature>
<organism evidence="5 6">
    <name type="scientific">Phaseolus coccineus</name>
    <name type="common">Scarlet runner bean</name>
    <name type="synonym">Phaseolus multiflorus</name>
    <dbReference type="NCBI Taxonomy" id="3886"/>
    <lineage>
        <taxon>Eukaryota</taxon>
        <taxon>Viridiplantae</taxon>
        <taxon>Streptophyta</taxon>
        <taxon>Embryophyta</taxon>
        <taxon>Tracheophyta</taxon>
        <taxon>Spermatophyta</taxon>
        <taxon>Magnoliopsida</taxon>
        <taxon>eudicotyledons</taxon>
        <taxon>Gunneridae</taxon>
        <taxon>Pentapetalae</taxon>
        <taxon>rosids</taxon>
        <taxon>fabids</taxon>
        <taxon>Fabales</taxon>
        <taxon>Fabaceae</taxon>
        <taxon>Papilionoideae</taxon>
        <taxon>50 kb inversion clade</taxon>
        <taxon>NPAAA clade</taxon>
        <taxon>indigoferoid/millettioid clade</taxon>
        <taxon>Phaseoleae</taxon>
        <taxon>Phaseolus</taxon>
    </lineage>
</organism>
<keyword evidence="1" id="KW-0175">Coiled coil</keyword>
<gene>
    <name evidence="5" type="ORF">VNO80_24597</name>
</gene>
<dbReference type="InterPro" id="IPR036291">
    <property type="entry name" value="NAD(P)-bd_dom_sf"/>
</dbReference>
<dbReference type="SUPFAM" id="SSF51735">
    <property type="entry name" value="NAD(P)-binding Rossmann-fold domains"/>
    <property type="match status" value="1"/>
</dbReference>
<evidence type="ECO:0000256" key="1">
    <source>
        <dbReference type="SAM" id="Coils"/>
    </source>
</evidence>
<feature type="region of interest" description="Disordered" evidence="2">
    <location>
        <begin position="114"/>
        <end position="141"/>
    </location>
</feature>
<feature type="coiled-coil region" evidence="1">
    <location>
        <begin position="427"/>
        <end position="484"/>
    </location>
</feature>
<dbReference type="Gene3D" id="3.40.50.720">
    <property type="entry name" value="NAD(P)-binding Rossmann-like Domain"/>
    <property type="match status" value="1"/>
</dbReference>
<feature type="signal peptide" evidence="3">
    <location>
        <begin position="1"/>
        <end position="17"/>
    </location>
</feature>